<accession>Z4WUU0</accession>
<evidence type="ECO:0000313" key="2">
    <source>
        <dbReference type="Proteomes" id="UP000023482"/>
    </source>
</evidence>
<gene>
    <name evidence="1" type="primary">gldH</name>
    <name evidence="1" type="ORF">HMPREF0636_1140</name>
</gene>
<dbReference type="Pfam" id="PF14109">
    <property type="entry name" value="GldH_lipo"/>
    <property type="match status" value="1"/>
</dbReference>
<proteinExistence type="predicted"/>
<dbReference type="AlphaFoldDB" id="Z4WUU0"/>
<comment type="caution">
    <text evidence="1">The sequence shown here is derived from an EMBL/GenBank/DDBJ whole genome shotgun (WGS) entry which is preliminary data.</text>
</comment>
<dbReference type="RefSeq" id="WP_081748370.1">
    <property type="nucleotide sequence ID" value="NZ_JDFF01000008.1"/>
</dbReference>
<dbReference type="PATRIC" id="fig|887901.3.peg.298"/>
<organism evidence="1 2">
    <name type="scientific">Porphyromonas catoniae ATCC 51270</name>
    <dbReference type="NCBI Taxonomy" id="887901"/>
    <lineage>
        <taxon>Bacteria</taxon>
        <taxon>Pseudomonadati</taxon>
        <taxon>Bacteroidota</taxon>
        <taxon>Bacteroidia</taxon>
        <taxon>Bacteroidales</taxon>
        <taxon>Porphyromonadaceae</taxon>
        <taxon>Porphyromonas</taxon>
    </lineage>
</organism>
<keyword evidence="2" id="KW-1185">Reference proteome</keyword>
<dbReference type="EMBL" id="JDFF01000008">
    <property type="protein sequence ID" value="EWC93266.1"/>
    <property type="molecule type" value="Genomic_DNA"/>
</dbReference>
<dbReference type="Proteomes" id="UP000023482">
    <property type="component" value="Unassembled WGS sequence"/>
</dbReference>
<evidence type="ECO:0000313" key="1">
    <source>
        <dbReference type="EMBL" id="EWC93266.1"/>
    </source>
</evidence>
<sequence length="161" mass="18946">MRRIPRQVHRLLLLLLFLTLAMGCRGAREEGTYYAFQELTDGVWKQNMAVRFQLLFTSRASLHQIQIALRMDNRMEQMNLSLKAELQRNGYTYYTDTLRFHLADQPERWLRPGVLFHEYQAGLARALKMPYTGLFELRLTTLDERPLTGITAVGLRMKERP</sequence>
<keyword evidence="1" id="KW-0449">Lipoprotein</keyword>
<name>Z4WUU0_9PORP</name>
<protein>
    <submittedName>
        <fullName evidence="1">Gliding motility-associated lipoprotein GldH</fullName>
    </submittedName>
</protein>
<dbReference type="InterPro" id="IPR020018">
    <property type="entry name" value="Motility-assoc_lipoprot_GldH"/>
</dbReference>
<dbReference type="OrthoDB" id="9961093at2"/>
<reference evidence="1 2" key="1">
    <citation type="submission" date="2014-01" db="EMBL/GenBank/DDBJ databases">
        <authorList>
            <person name="Durkin A.S."/>
            <person name="McCorrison J."/>
            <person name="Torralba M."/>
            <person name="Gillis M."/>
            <person name="Haft D.H."/>
            <person name="Methe B."/>
            <person name="Sutton G."/>
            <person name="Nelson K.E."/>
        </authorList>
    </citation>
    <scope>NUCLEOTIDE SEQUENCE [LARGE SCALE GENOMIC DNA]</scope>
    <source>
        <strain evidence="1 2">ATCC 51270</strain>
    </source>
</reference>
<dbReference type="PROSITE" id="PS51257">
    <property type="entry name" value="PROKAR_LIPOPROTEIN"/>
    <property type="match status" value="1"/>
</dbReference>